<proteinExistence type="predicted"/>
<dbReference type="EMBL" id="JAATWM020000032">
    <property type="protein sequence ID" value="KAF9873288.1"/>
    <property type="molecule type" value="Genomic_DNA"/>
</dbReference>
<comment type="caution">
    <text evidence="2">The sequence shown here is derived from an EMBL/GenBank/DDBJ whole genome shotgun (WGS) entry which is preliminary data.</text>
</comment>
<feature type="signal peptide" evidence="1">
    <location>
        <begin position="1"/>
        <end position="19"/>
    </location>
</feature>
<dbReference type="InterPro" id="IPR050317">
    <property type="entry name" value="Plant_Fungal_Acyltransferase"/>
</dbReference>
<dbReference type="AlphaFoldDB" id="A0A9P6HYP2"/>
<dbReference type="Gene3D" id="3.30.559.10">
    <property type="entry name" value="Chloramphenicol acetyltransferase-like domain"/>
    <property type="match status" value="2"/>
</dbReference>
<evidence type="ECO:0000313" key="3">
    <source>
        <dbReference type="Proteomes" id="UP000781932"/>
    </source>
</evidence>
<evidence type="ECO:0000313" key="2">
    <source>
        <dbReference type="EMBL" id="KAF9873288.1"/>
    </source>
</evidence>
<gene>
    <name evidence="2" type="ORF">CkaCkLH20_09101</name>
</gene>
<dbReference type="PANTHER" id="PTHR31642">
    <property type="entry name" value="TRICHOTHECENE 3-O-ACETYLTRANSFERASE"/>
    <property type="match status" value="1"/>
</dbReference>
<dbReference type="GO" id="GO:0016747">
    <property type="term" value="F:acyltransferase activity, transferring groups other than amino-acyl groups"/>
    <property type="evidence" value="ECO:0007669"/>
    <property type="project" value="TreeGrafter"/>
</dbReference>
<name>A0A9P6HYP2_9PEZI</name>
<evidence type="ECO:0000256" key="1">
    <source>
        <dbReference type="SAM" id="SignalP"/>
    </source>
</evidence>
<sequence>MATTPLFFALILWFWLYHGYKRQSNQNKHSTIAKEETKSEEFGSEDEVLPVHFVDQAAIMRTSIINYTFRYNKVLEAEKLHNALLQLVQMPGWRKLGGRLRATKNGRLEIHVPRNFSRARPAVRFSHLDDSTMSIDSHPLASQLPKPTGTLPSVQEGCHAFRTFALPSDLPNNIEHYLNNDEPLLCLRVTSFADATLVGFTFPHSFADVMGTSELVEAWSNMVAGRGHLVKPLEGTQNDVLDTVGTKHDRKSTAGEFLLERQQTRGLSFLSFMARYLWDVTTRPSIQARHVYLPANYMTHLRRVVEQELKTINNGVVPFVSDGDLITAWGSRMVMSSNSWRNCGAVICNVFDLRGRLEKVFIPGAAYLQNLILPSTTVLSREEATAATTAQIALRLRQAIVEQTSDEQTRRLMRLAREWFAHPGTMPLFANWNSRVVACTNWTRARLMDAANLGLPTSGDGGGISVGGTASEETRPVMYWGTTLSVTDNPRDTFIVYGKDAAGNYWLHAYLRQETWDLIVADLEEFRRQSG</sequence>
<feature type="chain" id="PRO_5040262933" evidence="1">
    <location>
        <begin position="20"/>
        <end position="531"/>
    </location>
</feature>
<dbReference type="Proteomes" id="UP000781932">
    <property type="component" value="Unassembled WGS sequence"/>
</dbReference>
<keyword evidence="3" id="KW-1185">Reference proteome</keyword>
<protein>
    <submittedName>
        <fullName evidence="2">Lysr family regulatory protein</fullName>
    </submittedName>
</protein>
<reference evidence="2" key="2">
    <citation type="submission" date="2020-11" db="EMBL/GenBank/DDBJ databases">
        <title>Whole genome sequencing of Colletotrichum sp.</title>
        <authorList>
            <person name="Li H."/>
        </authorList>
    </citation>
    <scope>NUCLEOTIDE SEQUENCE</scope>
    <source>
        <strain evidence="2">CkLH20</strain>
    </source>
</reference>
<dbReference type="PANTHER" id="PTHR31642:SF294">
    <property type="entry name" value="ACETYLTRANSFERASE MATC1"/>
    <property type="match status" value="1"/>
</dbReference>
<keyword evidence="1" id="KW-0732">Signal</keyword>
<organism evidence="2 3">
    <name type="scientific">Colletotrichum karsti</name>
    <dbReference type="NCBI Taxonomy" id="1095194"/>
    <lineage>
        <taxon>Eukaryota</taxon>
        <taxon>Fungi</taxon>
        <taxon>Dikarya</taxon>
        <taxon>Ascomycota</taxon>
        <taxon>Pezizomycotina</taxon>
        <taxon>Sordariomycetes</taxon>
        <taxon>Hypocreomycetidae</taxon>
        <taxon>Glomerellales</taxon>
        <taxon>Glomerellaceae</taxon>
        <taxon>Colletotrichum</taxon>
        <taxon>Colletotrichum boninense species complex</taxon>
    </lineage>
</organism>
<dbReference type="RefSeq" id="XP_038742749.1">
    <property type="nucleotide sequence ID" value="XM_038891816.1"/>
</dbReference>
<reference evidence="2" key="1">
    <citation type="submission" date="2020-03" db="EMBL/GenBank/DDBJ databases">
        <authorList>
            <person name="He L."/>
        </authorList>
    </citation>
    <scope>NUCLEOTIDE SEQUENCE</scope>
    <source>
        <strain evidence="2">CkLH20</strain>
    </source>
</reference>
<dbReference type="GeneID" id="62164890"/>
<dbReference type="InterPro" id="IPR023213">
    <property type="entry name" value="CAT-like_dom_sf"/>
</dbReference>
<accession>A0A9P6HYP2</accession>
<dbReference type="OrthoDB" id="21502at2759"/>